<gene>
    <name evidence="2" type="ORF">V8G54_023267</name>
</gene>
<evidence type="ECO:0000256" key="1">
    <source>
        <dbReference type="SAM" id="MobiDB-lite"/>
    </source>
</evidence>
<feature type="region of interest" description="Disordered" evidence="1">
    <location>
        <begin position="1"/>
        <end position="37"/>
    </location>
</feature>
<feature type="compositionally biased region" description="Low complexity" evidence="1">
    <location>
        <begin position="310"/>
        <end position="325"/>
    </location>
</feature>
<feature type="region of interest" description="Disordered" evidence="1">
    <location>
        <begin position="263"/>
        <end position="399"/>
    </location>
</feature>
<evidence type="ECO:0000313" key="2">
    <source>
        <dbReference type="EMBL" id="WVZ02461.1"/>
    </source>
</evidence>
<sequence length="585" mass="66142">MEQKRETKKAKSKALNKKSDPNITTMKSKKPISDPKATLSQGFIQRDMPRQGFSYNYVSVTGIVSPPNRCKACKQKMLRSTGSRQSSSNGGNYQGSASSKLDIVKAIQQLQHQLDFLSRRMDNGDKAKGKGYVKQWLNRRYLTMASPASTWEHFKDILIQRSVPPHYLGNSCLSSNDLSKVDEVWRMLIHHTNTKENDHAKIVRFISGLNNNIQDIIEFHDDETLDAMVHRAMKVEKKLLQKEVCHNKISKSSRDVFYKFSSSKDKAKNVSRKPTNKSCPHSSSNHSSFPPKSPSRPSHIKEEEVVINDSTSSSPTHTYNSSSSSSKEKEKAMLHCLNKDIQDSQEERVKEERKEKEERTKEENERKAREENERREKKKNKRNLRVEHDPSSSQSSKNILVPTVGPMITEEIQTTKPFDVSSGDAEVDSSHANIDCNLASRVCCGAKGIVKSVVSGPTHVPELAQTEPEGATQEENSSRTRSVCPTNVGRADALHLFKVAIMEEPMPEKMPSTFDKYDRSGDPEEHLRSFMNAMVIYSPNDLVWCRLKVSPPKVFAHSRTVSLAQRSHDIAISSSDHVRSKHLRK</sequence>
<proteinExistence type="predicted"/>
<feature type="compositionally biased region" description="Basic residues" evidence="1">
    <location>
        <begin position="1"/>
        <end position="16"/>
    </location>
</feature>
<feature type="compositionally biased region" description="Basic and acidic residues" evidence="1">
    <location>
        <begin position="326"/>
        <end position="375"/>
    </location>
</feature>
<feature type="compositionally biased region" description="Low complexity" evidence="1">
    <location>
        <begin position="79"/>
        <end position="95"/>
    </location>
</feature>
<reference evidence="2 3" key="1">
    <citation type="journal article" date="2023" name="Life. Sci Alliance">
        <title>Evolutionary insights into 3D genome organization and epigenetic landscape of Vigna mungo.</title>
        <authorList>
            <person name="Junaid A."/>
            <person name="Singh B."/>
            <person name="Bhatia S."/>
        </authorList>
    </citation>
    <scope>NUCLEOTIDE SEQUENCE [LARGE SCALE GENOMIC DNA]</scope>
    <source>
        <strain evidence="2">Urdbean</strain>
    </source>
</reference>
<accession>A0AAQ3RSD8</accession>
<keyword evidence="3" id="KW-1185">Reference proteome</keyword>
<organism evidence="2 3">
    <name type="scientific">Vigna mungo</name>
    <name type="common">Black gram</name>
    <name type="synonym">Phaseolus mungo</name>
    <dbReference type="NCBI Taxonomy" id="3915"/>
    <lineage>
        <taxon>Eukaryota</taxon>
        <taxon>Viridiplantae</taxon>
        <taxon>Streptophyta</taxon>
        <taxon>Embryophyta</taxon>
        <taxon>Tracheophyta</taxon>
        <taxon>Spermatophyta</taxon>
        <taxon>Magnoliopsida</taxon>
        <taxon>eudicotyledons</taxon>
        <taxon>Gunneridae</taxon>
        <taxon>Pentapetalae</taxon>
        <taxon>rosids</taxon>
        <taxon>fabids</taxon>
        <taxon>Fabales</taxon>
        <taxon>Fabaceae</taxon>
        <taxon>Papilionoideae</taxon>
        <taxon>50 kb inversion clade</taxon>
        <taxon>NPAAA clade</taxon>
        <taxon>indigoferoid/millettioid clade</taxon>
        <taxon>Phaseoleae</taxon>
        <taxon>Vigna</taxon>
    </lineage>
</organism>
<name>A0AAQ3RSD8_VIGMU</name>
<feature type="region of interest" description="Disordered" evidence="1">
    <location>
        <begin position="75"/>
        <end position="95"/>
    </location>
</feature>
<protein>
    <submittedName>
        <fullName evidence="2">Uncharacterized protein</fullName>
    </submittedName>
</protein>
<feature type="compositionally biased region" description="Polar residues" evidence="1">
    <location>
        <begin position="473"/>
        <end position="485"/>
    </location>
</feature>
<dbReference type="PANTHER" id="PTHR35046">
    <property type="entry name" value="ZINC KNUCKLE (CCHC-TYPE) FAMILY PROTEIN"/>
    <property type="match status" value="1"/>
</dbReference>
<evidence type="ECO:0000313" key="3">
    <source>
        <dbReference type="Proteomes" id="UP001374535"/>
    </source>
</evidence>
<dbReference type="AlphaFoldDB" id="A0AAQ3RSD8"/>
<feature type="region of interest" description="Disordered" evidence="1">
    <location>
        <begin position="461"/>
        <end position="485"/>
    </location>
</feature>
<dbReference type="PANTHER" id="PTHR35046:SF24">
    <property type="entry name" value="RETROTRANSPOSON GAG DOMAIN-CONTAINING PROTEIN"/>
    <property type="match status" value="1"/>
</dbReference>
<feature type="compositionally biased region" description="Low complexity" evidence="1">
    <location>
        <begin position="276"/>
        <end position="290"/>
    </location>
</feature>
<dbReference type="Proteomes" id="UP001374535">
    <property type="component" value="Chromosome 7"/>
</dbReference>
<dbReference type="EMBL" id="CP144694">
    <property type="protein sequence ID" value="WVZ02461.1"/>
    <property type="molecule type" value="Genomic_DNA"/>
</dbReference>